<dbReference type="EMBL" id="JACHXS010000002">
    <property type="protein sequence ID" value="MBB3220927.1"/>
    <property type="molecule type" value="Genomic_DNA"/>
</dbReference>
<keyword evidence="2 3" id="KW-0449">Lipoprotein</keyword>
<evidence type="ECO:0000313" key="6">
    <source>
        <dbReference type="Proteomes" id="UP000584325"/>
    </source>
</evidence>
<evidence type="ECO:0000313" key="3">
    <source>
        <dbReference type="EMBL" id="MBB3220927.1"/>
    </source>
</evidence>
<dbReference type="Proteomes" id="UP000584325">
    <property type="component" value="Unassembled WGS sequence"/>
</dbReference>
<protein>
    <submittedName>
        <fullName evidence="4">Efflux transporter outer membrane subunit</fullName>
    </submittedName>
    <submittedName>
        <fullName evidence="3">NodT family efflux transporter outer membrane factor (OMF) lipoprotein</fullName>
    </submittedName>
</protein>
<dbReference type="Gene3D" id="2.20.200.10">
    <property type="entry name" value="Outer membrane efflux proteins (OEP)"/>
    <property type="match status" value="1"/>
</dbReference>
<evidence type="ECO:0000313" key="5">
    <source>
        <dbReference type="Proteomes" id="UP000298763"/>
    </source>
</evidence>
<dbReference type="GO" id="GO:0015562">
    <property type="term" value="F:efflux transmembrane transporter activity"/>
    <property type="evidence" value="ECO:0007669"/>
    <property type="project" value="InterPro"/>
</dbReference>
<evidence type="ECO:0000256" key="1">
    <source>
        <dbReference type="ARBA" id="ARBA00007613"/>
    </source>
</evidence>
<keyword evidence="5" id="KW-1185">Reference proteome</keyword>
<sequence>MKAAARHFNFIRPVALAVAIALALGGCALSGPPAAVDAQGPAQWHAPLPHGGTVDGLSGWWRSQGDPLLAELVAAAQAASPTVAAARSRLAQAREGRVAAGAALAPTVDAALTSTRASQQSADLPSNTTSQGYLQASWEIDIFGANRAARDAAQARYEGAQAGWHDARVSVAADTANTYYQFRACEKLLDVARQDAASRADTARLTELTAQAGFEAPASLALARASAADGANREIAQRAQCEVDVKTLVALTAIAEPELRSRLAAGTAGLSPARGIAIDSLPAQTLAQRPDVFNAEREVAAASFEVAGTRARRYPRLGIAGSIGRGQIHAAGESVTANTWTIGPVQVTLPIFDAGRRRASVEAAQERYEAAVTTYRGSVRQAVSEVEQALVNLQGTDQRTVQAQAALEGYRASFAAAEDLYRNGMGSLLQLEDSRRTRLAAENAMIAVQRERSAAWIALYRAAGGGWNRDNTNTSVMTTASNP</sequence>
<dbReference type="PROSITE" id="PS51257">
    <property type="entry name" value="PROKAR_LIPOPROTEIN"/>
    <property type="match status" value="1"/>
</dbReference>
<comment type="similarity">
    <text evidence="1 2">Belongs to the outer membrane factor (OMF) (TC 1.B.17) family.</text>
</comment>
<feature type="signal peptide" evidence="2">
    <location>
        <begin position="1"/>
        <end position="30"/>
    </location>
</feature>
<dbReference type="RefSeq" id="WP_137314466.1">
    <property type="nucleotide sequence ID" value="NZ_CP040017.1"/>
</dbReference>
<accession>A0A4P8HPH0</accession>
<dbReference type="Pfam" id="PF02321">
    <property type="entry name" value="OEP"/>
    <property type="match status" value="2"/>
</dbReference>
<organism evidence="3 6">
    <name type="scientific">Pseudoduganella umbonata</name>
    <dbReference type="NCBI Taxonomy" id="864828"/>
    <lineage>
        <taxon>Bacteria</taxon>
        <taxon>Pseudomonadati</taxon>
        <taxon>Pseudomonadota</taxon>
        <taxon>Betaproteobacteria</taxon>
        <taxon>Burkholderiales</taxon>
        <taxon>Oxalobacteraceae</taxon>
        <taxon>Telluria group</taxon>
        <taxon>Pseudoduganella</taxon>
    </lineage>
</organism>
<reference evidence="4 5" key="1">
    <citation type="submission" date="2019-05" db="EMBL/GenBank/DDBJ databases">
        <title>Draft Genome Sequences of Six Type Strains of the Genus Massilia.</title>
        <authorList>
            <person name="Miess H."/>
            <person name="Frediansyhah A."/>
            <person name="Gross H."/>
        </authorList>
    </citation>
    <scope>NUCLEOTIDE SEQUENCE [LARGE SCALE GENOMIC DNA]</scope>
    <source>
        <strain evidence="4 5">DSMZ 26121</strain>
    </source>
</reference>
<dbReference type="SUPFAM" id="SSF56954">
    <property type="entry name" value="Outer membrane efflux proteins (OEP)"/>
    <property type="match status" value="1"/>
</dbReference>
<keyword evidence="2" id="KW-0472">Membrane</keyword>
<evidence type="ECO:0000256" key="2">
    <source>
        <dbReference type="RuleBase" id="RU362097"/>
    </source>
</evidence>
<dbReference type="InterPro" id="IPR003423">
    <property type="entry name" value="OMP_efflux"/>
</dbReference>
<evidence type="ECO:0000313" key="4">
    <source>
        <dbReference type="EMBL" id="QCP11619.1"/>
    </source>
</evidence>
<name>A0A4P8HPH0_9BURK</name>
<keyword evidence="2" id="KW-0812">Transmembrane</keyword>
<keyword evidence="2" id="KW-0732">Signal</keyword>
<dbReference type="Proteomes" id="UP000298763">
    <property type="component" value="Chromosome"/>
</dbReference>
<gene>
    <name evidence="4" type="ORF">FCL38_15230</name>
    <name evidence="3" type="ORF">FHS02_001726</name>
</gene>
<keyword evidence="2" id="KW-0564">Palmitate</keyword>
<reference evidence="3 6" key="2">
    <citation type="submission" date="2020-08" db="EMBL/GenBank/DDBJ databases">
        <title>Genomic Encyclopedia of Type Strains, Phase III (KMG-III): the genomes of soil and plant-associated and newly described type strains.</title>
        <authorList>
            <person name="Whitman W."/>
        </authorList>
    </citation>
    <scope>NUCLEOTIDE SEQUENCE [LARGE SCALE GENOMIC DNA]</scope>
    <source>
        <strain evidence="3 6">CECT 7753</strain>
    </source>
</reference>
<keyword evidence="2" id="KW-1134">Transmembrane beta strand</keyword>
<dbReference type="EMBL" id="CP040017">
    <property type="protein sequence ID" value="QCP11619.1"/>
    <property type="molecule type" value="Genomic_DNA"/>
</dbReference>
<dbReference type="NCBIfam" id="TIGR01845">
    <property type="entry name" value="outer_NodT"/>
    <property type="match status" value="1"/>
</dbReference>
<dbReference type="InterPro" id="IPR010131">
    <property type="entry name" value="MdtP/NodT-like"/>
</dbReference>
<dbReference type="OrthoDB" id="9770517at2"/>
<dbReference type="PANTHER" id="PTHR30203:SF29">
    <property type="entry name" value="PROTEIN CYAE"/>
    <property type="match status" value="1"/>
</dbReference>
<comment type="subcellular location">
    <subcellularLocation>
        <location evidence="2">Cell membrane</location>
        <topology evidence="2">Lipid-anchor</topology>
    </subcellularLocation>
</comment>
<dbReference type="GO" id="GO:0005886">
    <property type="term" value="C:plasma membrane"/>
    <property type="evidence" value="ECO:0007669"/>
    <property type="project" value="UniProtKB-SubCell"/>
</dbReference>
<dbReference type="AlphaFoldDB" id="A0A4P8HPH0"/>
<dbReference type="PANTHER" id="PTHR30203">
    <property type="entry name" value="OUTER MEMBRANE CATION EFFLUX PROTEIN"/>
    <property type="match status" value="1"/>
</dbReference>
<proteinExistence type="inferred from homology"/>
<feature type="chain" id="PRO_5031677293" evidence="2">
    <location>
        <begin position="31"/>
        <end position="483"/>
    </location>
</feature>
<dbReference type="Gene3D" id="1.20.1600.10">
    <property type="entry name" value="Outer membrane efflux proteins (OEP)"/>
    <property type="match status" value="1"/>
</dbReference>